<proteinExistence type="inferred from homology"/>
<dbReference type="Proteomes" id="UP001164506">
    <property type="component" value="Chromosome"/>
</dbReference>
<name>A0ABY6QSU6_9ACTN</name>
<dbReference type="EMBL" id="CP084204">
    <property type="protein sequence ID" value="UZX20251.1"/>
    <property type="molecule type" value="Genomic_DNA"/>
</dbReference>
<evidence type="ECO:0000256" key="1">
    <source>
        <dbReference type="ARBA" id="ARBA00006817"/>
    </source>
</evidence>
<dbReference type="RefSeq" id="WP_190106020.1">
    <property type="nucleotide sequence ID" value="NZ_BMUH01000013.1"/>
</dbReference>
<protein>
    <submittedName>
        <fullName evidence="4">SRPBCC domain-containing protein</fullName>
    </submittedName>
</protein>
<evidence type="ECO:0000313" key="4">
    <source>
        <dbReference type="EMBL" id="UZX20251.1"/>
    </source>
</evidence>
<dbReference type="Gene3D" id="3.30.530.20">
    <property type="match status" value="1"/>
</dbReference>
<keyword evidence="5" id="KW-1185">Reference proteome</keyword>
<dbReference type="GeneID" id="95598929"/>
<dbReference type="InterPro" id="IPR023393">
    <property type="entry name" value="START-like_dom_sf"/>
</dbReference>
<evidence type="ECO:0000259" key="3">
    <source>
        <dbReference type="Pfam" id="PF08327"/>
    </source>
</evidence>
<dbReference type="SUPFAM" id="SSF55961">
    <property type="entry name" value="Bet v1-like"/>
    <property type="match status" value="1"/>
</dbReference>
<sequence>MASPEAHVPNPAADGHAGGTVPEVRHETFTVESRPAAPPSAVFEAFADDAVRRRWFRMPGRHATYRHDFTVGGGEDASSVFPVPDAEPERLAYTSRYLEITPGRRIVFVYTSRVDDVPRWTSLVTVELHPEAGGTRLRWTEQAAFLTPSAEPDHDLPHLRGATRLRLNGLPAALAAAAGPDGFVPRAVEDTRSG</sequence>
<comment type="similarity">
    <text evidence="1">Belongs to the AHA1 family.</text>
</comment>
<reference evidence="4" key="1">
    <citation type="submission" date="2021-09" db="EMBL/GenBank/DDBJ databases">
        <title>Complete genome sequence and metabolic characterization of Streptomyces tanashiensis DSM 731 the producer of antibacterial Kalafungin and diverse secondary metabolites.</title>
        <authorList>
            <person name="Abbasi M.N."/>
            <person name="Anwar M.N."/>
            <person name="Alam K."/>
            <person name="Shoaib M."/>
            <person name="Lin Z."/>
            <person name="Hayat M."/>
            <person name="Ali M.I."/>
            <person name="Malik H.M.T."/>
            <person name="Ahmed I."/>
            <person name="Li A."/>
            <person name="Hailong Wang H."/>
            <person name="Zhang Y."/>
        </authorList>
    </citation>
    <scope>NUCLEOTIDE SEQUENCE</scope>
    <source>
        <strain evidence="4">Kala</strain>
    </source>
</reference>
<accession>A0ABY6QSU6</accession>
<dbReference type="InterPro" id="IPR013538">
    <property type="entry name" value="ASHA1/2-like_C"/>
</dbReference>
<evidence type="ECO:0000256" key="2">
    <source>
        <dbReference type="SAM" id="MobiDB-lite"/>
    </source>
</evidence>
<dbReference type="Pfam" id="PF08327">
    <property type="entry name" value="AHSA1"/>
    <property type="match status" value="1"/>
</dbReference>
<gene>
    <name evidence="4" type="ORF">LDH80_05755</name>
</gene>
<organism evidence="4 5">
    <name type="scientific">Streptomyces tanashiensis</name>
    <dbReference type="NCBI Taxonomy" id="67367"/>
    <lineage>
        <taxon>Bacteria</taxon>
        <taxon>Bacillati</taxon>
        <taxon>Actinomycetota</taxon>
        <taxon>Actinomycetes</taxon>
        <taxon>Kitasatosporales</taxon>
        <taxon>Streptomycetaceae</taxon>
        <taxon>Streptomyces</taxon>
    </lineage>
</organism>
<evidence type="ECO:0000313" key="5">
    <source>
        <dbReference type="Proteomes" id="UP001164506"/>
    </source>
</evidence>
<feature type="domain" description="Activator of Hsp90 ATPase homologue 1/2-like C-terminal" evidence="3">
    <location>
        <begin position="36"/>
        <end position="147"/>
    </location>
</feature>
<feature type="region of interest" description="Disordered" evidence="2">
    <location>
        <begin position="1"/>
        <end position="20"/>
    </location>
</feature>